<evidence type="ECO:0000256" key="6">
    <source>
        <dbReference type="ARBA" id="ARBA00022912"/>
    </source>
</evidence>
<proteinExistence type="inferred from homology"/>
<feature type="domain" description="Serine/threonine specific protein phosphatases" evidence="14">
    <location>
        <begin position="131"/>
        <end position="136"/>
    </location>
</feature>
<evidence type="ECO:0000256" key="8">
    <source>
        <dbReference type="ARBA" id="ARBA00023211"/>
    </source>
</evidence>
<keyword evidence="6" id="KW-0904">Protein phosphatase</keyword>
<dbReference type="FunFam" id="3.60.21.10:FF:000026">
    <property type="entry name" value="Serine/threonine-protein phosphatase"/>
    <property type="match status" value="1"/>
</dbReference>
<dbReference type="GO" id="GO:0031143">
    <property type="term" value="C:pseudopodium"/>
    <property type="evidence" value="ECO:0007669"/>
    <property type="project" value="UniProtKB-SubCell"/>
</dbReference>
<dbReference type="GO" id="GO:0046872">
    <property type="term" value="F:metal ion binding"/>
    <property type="evidence" value="ECO:0007669"/>
    <property type="project" value="UniProtKB-KW"/>
</dbReference>
<dbReference type="GO" id="GO:0031272">
    <property type="term" value="P:regulation of pseudopodium assembly"/>
    <property type="evidence" value="ECO:0007669"/>
    <property type="project" value="UniProtKB-ARBA"/>
</dbReference>
<keyword evidence="7" id="KW-1015">Disulfide bond</keyword>
<evidence type="ECO:0000259" key="14">
    <source>
        <dbReference type="PROSITE" id="PS00125"/>
    </source>
</evidence>
<keyword evidence="8" id="KW-0464">Manganese</keyword>
<evidence type="ECO:0000256" key="2">
    <source>
        <dbReference type="ARBA" id="ARBA00006196"/>
    </source>
</evidence>
<dbReference type="InterPro" id="IPR006186">
    <property type="entry name" value="Ser/Thr-sp_prot-phosphatase"/>
</dbReference>
<dbReference type="PRINTS" id="PR00114">
    <property type="entry name" value="STPHPHTASE"/>
</dbReference>
<dbReference type="PROSITE" id="PS00125">
    <property type="entry name" value="SER_THR_PHOSPHATASE"/>
    <property type="match status" value="1"/>
</dbReference>
<dbReference type="InterPro" id="IPR029052">
    <property type="entry name" value="Metallo-depent_PP-like"/>
</dbReference>
<evidence type="ECO:0000256" key="4">
    <source>
        <dbReference type="ARBA" id="ARBA00022723"/>
    </source>
</evidence>
<comment type="cofactor">
    <cofactor evidence="1">
        <name>Mn(2+)</name>
        <dbReference type="ChEBI" id="CHEBI:29035"/>
    </cofactor>
</comment>
<dbReference type="GO" id="GO:0004722">
    <property type="term" value="F:protein serine/threonine phosphatase activity"/>
    <property type="evidence" value="ECO:0007669"/>
    <property type="project" value="UniProtKB-EC"/>
</dbReference>
<evidence type="ECO:0000313" key="15">
    <source>
        <dbReference type="Proteomes" id="UP000694867"/>
    </source>
</evidence>
<dbReference type="AlphaFoldDB" id="A0AAJ6VV86"/>
<accession>A0AAJ6VV86</accession>
<evidence type="ECO:0000313" key="16">
    <source>
        <dbReference type="RefSeq" id="XP_003739287.2"/>
    </source>
</evidence>
<comment type="similarity">
    <text evidence="2">Belongs to the TRIAP1/MDM35 family.</text>
</comment>
<reference evidence="16" key="1">
    <citation type="submission" date="2025-08" db="UniProtKB">
        <authorList>
            <consortium name="RefSeq"/>
        </authorList>
    </citation>
    <scope>IDENTIFICATION</scope>
</reference>
<evidence type="ECO:0000256" key="11">
    <source>
        <dbReference type="ARBA" id="ARBA00048336"/>
    </source>
</evidence>
<evidence type="ECO:0000256" key="10">
    <source>
        <dbReference type="ARBA" id="ARBA00047761"/>
    </source>
</evidence>
<keyword evidence="4" id="KW-0479">Metal-binding</keyword>
<dbReference type="InterPro" id="IPR004843">
    <property type="entry name" value="Calcineurin-like_PHP"/>
</dbReference>
<protein>
    <recommendedName>
        <fullName evidence="13">Serine/threonine-protein phosphatase</fullName>
        <ecNumber evidence="13">3.1.3.16</ecNumber>
    </recommendedName>
</protein>
<keyword evidence="5 13" id="KW-0378">Hydrolase</keyword>
<dbReference type="InterPro" id="IPR050341">
    <property type="entry name" value="PP1_catalytic_subunit"/>
</dbReference>
<dbReference type="Gene3D" id="3.60.21.10">
    <property type="match status" value="1"/>
</dbReference>
<dbReference type="SUPFAM" id="SSF56300">
    <property type="entry name" value="Metallo-dependent phosphatases"/>
    <property type="match status" value="1"/>
</dbReference>
<evidence type="ECO:0000256" key="9">
    <source>
        <dbReference type="ARBA" id="ARBA00037818"/>
    </source>
</evidence>
<dbReference type="GO" id="GO:0007060">
    <property type="term" value="P:male meiosis chromosome segregation"/>
    <property type="evidence" value="ECO:0007669"/>
    <property type="project" value="UniProtKB-ARBA"/>
</dbReference>
<evidence type="ECO:0000256" key="5">
    <source>
        <dbReference type="ARBA" id="ARBA00022801"/>
    </source>
</evidence>
<dbReference type="InterPro" id="IPR031675">
    <property type="entry name" value="STPPase_N"/>
</dbReference>
<dbReference type="RefSeq" id="XP_003739287.2">
    <property type="nucleotide sequence ID" value="XM_003739239.2"/>
</dbReference>
<dbReference type="InterPro" id="IPR007918">
    <property type="entry name" value="MDM35_apoptosis"/>
</dbReference>
<dbReference type="Pfam" id="PF00149">
    <property type="entry name" value="Metallophos"/>
    <property type="match status" value="1"/>
</dbReference>
<dbReference type="Proteomes" id="UP000694867">
    <property type="component" value="Unplaced"/>
</dbReference>
<comment type="similarity">
    <text evidence="3 13">Belongs to the PPP phosphatase family.</text>
</comment>
<comment type="catalytic activity">
    <reaction evidence="10">
        <text>O-phospho-L-seryl-[protein] + H2O = L-seryl-[protein] + phosphate</text>
        <dbReference type="Rhea" id="RHEA:20629"/>
        <dbReference type="Rhea" id="RHEA-COMP:9863"/>
        <dbReference type="Rhea" id="RHEA-COMP:11604"/>
        <dbReference type="ChEBI" id="CHEBI:15377"/>
        <dbReference type="ChEBI" id="CHEBI:29999"/>
        <dbReference type="ChEBI" id="CHEBI:43474"/>
        <dbReference type="ChEBI" id="CHEBI:83421"/>
        <dbReference type="EC" id="3.1.3.16"/>
    </reaction>
</comment>
<comment type="catalytic activity">
    <reaction evidence="11 13">
        <text>O-phospho-L-threonyl-[protein] + H2O = L-threonyl-[protein] + phosphate</text>
        <dbReference type="Rhea" id="RHEA:47004"/>
        <dbReference type="Rhea" id="RHEA-COMP:11060"/>
        <dbReference type="Rhea" id="RHEA-COMP:11605"/>
        <dbReference type="ChEBI" id="CHEBI:15377"/>
        <dbReference type="ChEBI" id="CHEBI:30013"/>
        <dbReference type="ChEBI" id="CHEBI:43474"/>
        <dbReference type="ChEBI" id="CHEBI:61977"/>
        <dbReference type="EC" id="3.1.3.16"/>
    </reaction>
</comment>
<comment type="subcellular location">
    <subcellularLocation>
        <location evidence="9">Cell projection</location>
        <location evidence="9">Pseudopodium</location>
    </subcellularLocation>
</comment>
<dbReference type="KEGG" id="goe:100904116"/>
<keyword evidence="15" id="KW-1185">Reference proteome</keyword>
<evidence type="ECO:0000256" key="3">
    <source>
        <dbReference type="ARBA" id="ARBA00008294"/>
    </source>
</evidence>
<evidence type="ECO:0000256" key="13">
    <source>
        <dbReference type="RuleBase" id="RU004273"/>
    </source>
</evidence>
<dbReference type="SMART" id="SM00156">
    <property type="entry name" value="PP2Ac"/>
    <property type="match status" value="1"/>
</dbReference>
<gene>
    <name evidence="16" type="primary">LOC100904116</name>
</gene>
<dbReference type="GO" id="GO:0018991">
    <property type="term" value="P:egg-laying behavior"/>
    <property type="evidence" value="ECO:0007669"/>
    <property type="project" value="UniProtKB-ARBA"/>
</dbReference>
<evidence type="ECO:0000256" key="7">
    <source>
        <dbReference type="ARBA" id="ARBA00023157"/>
    </source>
</evidence>
<organism evidence="15 16">
    <name type="scientific">Galendromus occidentalis</name>
    <name type="common">western predatory mite</name>
    <dbReference type="NCBI Taxonomy" id="34638"/>
    <lineage>
        <taxon>Eukaryota</taxon>
        <taxon>Metazoa</taxon>
        <taxon>Ecdysozoa</taxon>
        <taxon>Arthropoda</taxon>
        <taxon>Chelicerata</taxon>
        <taxon>Arachnida</taxon>
        <taxon>Acari</taxon>
        <taxon>Parasitiformes</taxon>
        <taxon>Mesostigmata</taxon>
        <taxon>Gamasina</taxon>
        <taxon>Phytoseioidea</taxon>
        <taxon>Phytoseiidae</taxon>
        <taxon>Typhlodrominae</taxon>
        <taxon>Galendromus</taxon>
    </lineage>
</organism>
<dbReference type="GO" id="GO:0005634">
    <property type="term" value="C:nucleus"/>
    <property type="evidence" value="ECO:0007669"/>
    <property type="project" value="TreeGrafter"/>
</dbReference>
<dbReference type="GO" id="GO:0005737">
    <property type="term" value="C:cytoplasm"/>
    <property type="evidence" value="ECO:0007669"/>
    <property type="project" value="TreeGrafter"/>
</dbReference>
<dbReference type="PANTHER" id="PTHR11668:SF300">
    <property type="entry name" value="SERINE_THREONINE-PROTEIN PHOSPHATASE"/>
    <property type="match status" value="1"/>
</dbReference>
<dbReference type="Pfam" id="PF05254">
    <property type="entry name" value="UPF0203"/>
    <property type="match status" value="1"/>
</dbReference>
<dbReference type="GO" id="GO:0097723">
    <property type="term" value="P:amoeboid sperm motility"/>
    <property type="evidence" value="ECO:0007669"/>
    <property type="project" value="UniProtKB-ARBA"/>
</dbReference>
<sequence>MANWLRDRLEAGAAAPPIDIDKLLSRLLEVRKTRAPMVEINPNEILFLIDEATQIFEQQPILLELNPPLNICGDVHGQFHDLLRILHQGQHPPASNYLFLGDYVDRGRNSIEVLCLLLIYKIRFPGNVFLLRGNHETLRINAIYGFLSECRVRYSLEVYHKFNELFAWLPLAAIVGDKIFCCHGGISPKMSLIDDIRDIRRPLRDVPEDTIACDLLWADPFEGRGFAPNDRGVSHVFGADALQRFLDDNGLDLVCRAHQVVADGYEFFANRSLVTLFSAPNYCNEFDNAAAMMIVSPDLTCTFRVLRPTTKALKPAKNNVPQILTDSAELGNPFRADRTKTELWKENPMNSLDQNCNDLKKRYEECFNAWFSDGFLKGDLRDPCKEIFQNYTGCVKKAVEEHKINLWEIEADILGTEKERQPPSSEKK</sequence>
<name>A0AAJ6VV86_9ACAR</name>
<evidence type="ECO:0000256" key="1">
    <source>
        <dbReference type="ARBA" id="ARBA00001936"/>
    </source>
</evidence>
<evidence type="ECO:0000256" key="12">
    <source>
        <dbReference type="ARBA" id="ARBA00054219"/>
    </source>
</evidence>
<comment type="function">
    <text evidence="12">Probable phosphatase which plays a redundant role with gsp-4 in spermatogenesis by regulating sister chromatid segregation during meiosis. In addition, involved in sperm motility by controlling the dynamic disassembly of major sperm proteins (MSP) in the spermatozoan pseudopodium.</text>
</comment>
<dbReference type="PANTHER" id="PTHR11668">
    <property type="entry name" value="SERINE/THREONINE PROTEIN PHOSPHATASE"/>
    <property type="match status" value="1"/>
</dbReference>
<dbReference type="Pfam" id="PF16891">
    <property type="entry name" value="STPPase_N"/>
    <property type="match status" value="1"/>
</dbReference>
<dbReference type="EC" id="3.1.3.16" evidence="13"/>
<dbReference type="GeneID" id="100904116"/>